<evidence type="ECO:0000313" key="1">
    <source>
        <dbReference type="EMBL" id="MFC3613967.1"/>
    </source>
</evidence>
<evidence type="ECO:0000313" key="2">
    <source>
        <dbReference type="Proteomes" id="UP001595629"/>
    </source>
</evidence>
<accession>A0ABV7TGH8</accession>
<dbReference type="EMBL" id="JBHRXI010000010">
    <property type="protein sequence ID" value="MFC3613967.1"/>
    <property type="molecule type" value="Genomic_DNA"/>
</dbReference>
<sequence length="133" mass="15375">MTETTKTRVLYNAECPICNFEIGHYRNHAEASDLPIRFDDLNTADLTHWGLSRDDAAKRLYVVKNGEMRGGIDGFLLLWAEMPRYRWLGRVVGLPGVKQVASLTYDFVLAPAIYRWHRLRKQRLSANGSTRRH</sequence>
<dbReference type="RefSeq" id="WP_386735161.1">
    <property type="nucleotide sequence ID" value="NZ_JBHRXI010000010.1"/>
</dbReference>
<comment type="caution">
    <text evidence="1">The sequence shown here is derived from an EMBL/GenBank/DDBJ whole genome shotgun (WGS) entry which is preliminary data.</text>
</comment>
<name>A0ABV7TGH8_9RHOB</name>
<gene>
    <name evidence="1" type="ORF">ACFORG_09380</name>
</gene>
<reference evidence="2" key="1">
    <citation type="journal article" date="2019" name="Int. J. Syst. Evol. Microbiol.">
        <title>The Global Catalogue of Microorganisms (GCM) 10K type strain sequencing project: providing services to taxonomists for standard genome sequencing and annotation.</title>
        <authorList>
            <consortium name="The Broad Institute Genomics Platform"/>
            <consortium name="The Broad Institute Genome Sequencing Center for Infectious Disease"/>
            <person name="Wu L."/>
            <person name="Ma J."/>
        </authorList>
    </citation>
    <scope>NUCLEOTIDE SEQUENCE [LARGE SCALE GENOMIC DNA]</scope>
    <source>
        <strain evidence="2">KCTC 42911</strain>
    </source>
</reference>
<dbReference type="InterPro" id="IPR007263">
    <property type="entry name" value="DCC1-like"/>
</dbReference>
<organism evidence="1 2">
    <name type="scientific">Lutimaribacter marinistellae</name>
    <dbReference type="NCBI Taxonomy" id="1820329"/>
    <lineage>
        <taxon>Bacteria</taxon>
        <taxon>Pseudomonadati</taxon>
        <taxon>Pseudomonadota</taxon>
        <taxon>Alphaproteobacteria</taxon>
        <taxon>Rhodobacterales</taxon>
        <taxon>Roseobacteraceae</taxon>
        <taxon>Lutimaribacter</taxon>
    </lineage>
</organism>
<keyword evidence="2" id="KW-1185">Reference proteome</keyword>
<dbReference type="Pfam" id="PF04134">
    <property type="entry name" value="DCC1-like"/>
    <property type="match status" value="1"/>
</dbReference>
<protein>
    <submittedName>
        <fullName evidence="1">Thiol-disulfide oxidoreductase DCC family protein</fullName>
    </submittedName>
</protein>
<proteinExistence type="predicted"/>
<dbReference type="Proteomes" id="UP001595629">
    <property type="component" value="Unassembled WGS sequence"/>
</dbReference>